<accession>A0A3B1CU33</accession>
<evidence type="ECO:0000259" key="1">
    <source>
        <dbReference type="PROSITE" id="PS50995"/>
    </source>
</evidence>
<dbReference type="GO" id="GO:0003700">
    <property type="term" value="F:DNA-binding transcription factor activity"/>
    <property type="evidence" value="ECO:0007669"/>
    <property type="project" value="InterPro"/>
</dbReference>
<dbReference type="EMBL" id="UOGD01000404">
    <property type="protein sequence ID" value="VAX28123.1"/>
    <property type="molecule type" value="Genomic_DNA"/>
</dbReference>
<evidence type="ECO:0000313" key="2">
    <source>
        <dbReference type="EMBL" id="VAX28123.1"/>
    </source>
</evidence>
<name>A0A3B1CU33_9ZZZZ</name>
<dbReference type="InterPro" id="IPR039422">
    <property type="entry name" value="MarR/SlyA-like"/>
</dbReference>
<dbReference type="Pfam" id="PF01047">
    <property type="entry name" value="MarR"/>
    <property type="match status" value="1"/>
</dbReference>
<dbReference type="AlphaFoldDB" id="A0A3B1CU33"/>
<dbReference type="GO" id="GO:0006950">
    <property type="term" value="P:response to stress"/>
    <property type="evidence" value="ECO:0007669"/>
    <property type="project" value="TreeGrafter"/>
</dbReference>
<organism evidence="2">
    <name type="scientific">hydrothermal vent metagenome</name>
    <dbReference type="NCBI Taxonomy" id="652676"/>
    <lineage>
        <taxon>unclassified sequences</taxon>
        <taxon>metagenomes</taxon>
        <taxon>ecological metagenomes</taxon>
    </lineage>
</organism>
<protein>
    <recommendedName>
        <fullName evidence="1">HTH marR-type domain-containing protein</fullName>
    </recommendedName>
</protein>
<gene>
    <name evidence="2" type="ORF">MNBD_IGNAVI01-2963</name>
</gene>
<dbReference type="Gene3D" id="1.10.10.10">
    <property type="entry name" value="Winged helix-like DNA-binding domain superfamily/Winged helix DNA-binding domain"/>
    <property type="match status" value="1"/>
</dbReference>
<dbReference type="InterPro" id="IPR036388">
    <property type="entry name" value="WH-like_DNA-bd_sf"/>
</dbReference>
<dbReference type="PANTHER" id="PTHR33164">
    <property type="entry name" value="TRANSCRIPTIONAL REGULATOR, MARR FAMILY"/>
    <property type="match status" value="1"/>
</dbReference>
<proteinExistence type="predicted"/>
<sequence length="157" mass="18366">MEIRSKSNNNSMAELMAHLTCELARTCTNKEHFFAAKYDLTPAEFRCLRLFRESPSIAIKSIAIQMNLTPGRITHILTSLEEKKYIERKVDQKDKRNVIVHLTESSKPFLKVVNENHIKLHEEILKKLPDDKREFILESMQDVIKALKTWSDNSRKK</sequence>
<feature type="domain" description="HTH marR-type" evidence="1">
    <location>
        <begin position="9"/>
        <end position="145"/>
    </location>
</feature>
<dbReference type="InterPro" id="IPR000835">
    <property type="entry name" value="HTH_MarR-typ"/>
</dbReference>
<dbReference type="InterPro" id="IPR036390">
    <property type="entry name" value="WH_DNA-bd_sf"/>
</dbReference>
<reference evidence="2" key="1">
    <citation type="submission" date="2018-06" db="EMBL/GenBank/DDBJ databases">
        <authorList>
            <person name="Zhirakovskaya E."/>
        </authorList>
    </citation>
    <scope>NUCLEOTIDE SEQUENCE</scope>
</reference>
<dbReference type="SUPFAM" id="SSF46785">
    <property type="entry name" value="Winged helix' DNA-binding domain"/>
    <property type="match status" value="1"/>
</dbReference>
<dbReference type="SMART" id="SM00347">
    <property type="entry name" value="HTH_MARR"/>
    <property type="match status" value="1"/>
</dbReference>
<dbReference type="PROSITE" id="PS50995">
    <property type="entry name" value="HTH_MARR_2"/>
    <property type="match status" value="1"/>
</dbReference>
<dbReference type="PRINTS" id="PR00598">
    <property type="entry name" value="HTHMARR"/>
</dbReference>
<dbReference type="PANTHER" id="PTHR33164:SF89">
    <property type="entry name" value="MARR FAMILY REGULATORY PROTEIN"/>
    <property type="match status" value="1"/>
</dbReference>